<accession>A0A937AA27</accession>
<evidence type="ECO:0000313" key="2">
    <source>
        <dbReference type="Proteomes" id="UP000642920"/>
    </source>
</evidence>
<keyword evidence="2" id="KW-1185">Reference proteome</keyword>
<dbReference type="EMBL" id="JAERQG010000004">
    <property type="protein sequence ID" value="MBL0766612.1"/>
    <property type="molecule type" value="Genomic_DNA"/>
</dbReference>
<comment type="caution">
    <text evidence="1">The sequence shown here is derived from an EMBL/GenBank/DDBJ whole genome shotgun (WGS) entry which is preliminary data.</text>
</comment>
<organism evidence="1 2">
    <name type="scientific">Marivirga atlantica</name>
    <dbReference type="NCBI Taxonomy" id="1548457"/>
    <lineage>
        <taxon>Bacteria</taxon>
        <taxon>Pseudomonadati</taxon>
        <taxon>Bacteroidota</taxon>
        <taxon>Cytophagia</taxon>
        <taxon>Cytophagales</taxon>
        <taxon>Marivirgaceae</taxon>
        <taxon>Marivirga</taxon>
    </lineage>
</organism>
<protein>
    <submittedName>
        <fullName evidence="1">Uncharacterized protein</fullName>
    </submittedName>
</protein>
<dbReference type="Proteomes" id="UP000642920">
    <property type="component" value="Unassembled WGS sequence"/>
</dbReference>
<proteinExistence type="predicted"/>
<dbReference type="RefSeq" id="WP_201923345.1">
    <property type="nucleotide sequence ID" value="NZ_JAERQG010000004.1"/>
</dbReference>
<sequence>MTSFICPDPSRPSYCVPTTNTFTECFSTGSTGSGGGFGGSANHSGQPLPKRAILEVDDVLDPPGTLSGVCGPEYIKDENNKCVLPKIYNYLENNPCVSGLFYNLLNTNNISLNSILEHFNIQSSGFDYYIKIDETNALNLAQTINDGSYSYITTLNSDYLKVATKLSISRTMIHELIHAYISSYIIGVGGQNPTKSIRAFPILWSEMLSKKYGIPEIEIERYQHEEMARNYVNFTKLVLKQLYGSQFEDQYYFDLAWGGLMGTTTFEQSTVLTSSDKERIIKVNNSEDFNNNSKSSPCLN</sequence>
<reference evidence="1" key="1">
    <citation type="submission" date="2021-01" db="EMBL/GenBank/DDBJ databases">
        <title>Marivirga sp. nov., isolated from intertidal surface sediments.</title>
        <authorList>
            <person name="Zhang M."/>
        </authorList>
    </citation>
    <scope>NUCLEOTIDE SEQUENCE</scope>
    <source>
        <strain evidence="1">SM1354</strain>
    </source>
</reference>
<evidence type="ECO:0000313" key="1">
    <source>
        <dbReference type="EMBL" id="MBL0766612.1"/>
    </source>
</evidence>
<gene>
    <name evidence="1" type="ORF">JKP34_15200</name>
</gene>
<name>A0A937AA27_9BACT</name>
<dbReference type="AlphaFoldDB" id="A0A937AA27"/>